<dbReference type="OrthoDB" id="4977at2759"/>
<keyword evidence="5" id="KW-1185">Reference proteome</keyword>
<dbReference type="GO" id="GO:0007017">
    <property type="term" value="P:microtubule-based process"/>
    <property type="evidence" value="ECO:0007669"/>
    <property type="project" value="InterPro"/>
</dbReference>
<feature type="compositionally biased region" description="Low complexity" evidence="3">
    <location>
        <begin position="286"/>
        <end position="301"/>
    </location>
</feature>
<reference evidence="4" key="1">
    <citation type="submission" date="2013-10" db="EMBL/GenBank/DDBJ databases">
        <title>Genomic analysis of the causative agents of coccidiosis in chickens.</title>
        <authorList>
            <person name="Reid A.J."/>
            <person name="Blake D."/>
            <person name="Billington K."/>
            <person name="Browne H."/>
            <person name="Dunn M."/>
            <person name="Hung S."/>
            <person name="Kawahara F."/>
            <person name="Miranda-Saavedra D."/>
            <person name="Mourier T."/>
            <person name="Nagra H."/>
            <person name="Otto T.D."/>
            <person name="Rawlings N."/>
            <person name="Sanchez A."/>
            <person name="Sanders M."/>
            <person name="Subramaniam C."/>
            <person name="Tay Y."/>
            <person name="Dear P."/>
            <person name="Doerig C."/>
            <person name="Gruber A."/>
            <person name="Parkinson J."/>
            <person name="Shirley M."/>
            <person name="Wan K.L."/>
            <person name="Berriman M."/>
            <person name="Tomley F."/>
            <person name="Pain A."/>
        </authorList>
    </citation>
    <scope>NUCLEOTIDE SEQUENCE</scope>
    <source>
        <strain evidence="4">Houghton</strain>
    </source>
</reference>
<dbReference type="InterPro" id="IPR028133">
    <property type="entry name" value="Dynamitin"/>
</dbReference>
<accession>U6GID4</accession>
<dbReference type="EMBL" id="HG671125">
    <property type="protein sequence ID" value="CDI80001.1"/>
    <property type="molecule type" value="Genomic_DNA"/>
</dbReference>
<dbReference type="RefSeq" id="XP_013249964.1">
    <property type="nucleotide sequence ID" value="XM_013394510.1"/>
</dbReference>
<evidence type="ECO:0008006" key="6">
    <source>
        <dbReference type="Google" id="ProtNLM"/>
    </source>
</evidence>
<dbReference type="Pfam" id="PF04912">
    <property type="entry name" value="Dynamitin"/>
    <property type="match status" value="1"/>
</dbReference>
<dbReference type="AlphaFoldDB" id="U6GID4"/>
<feature type="region of interest" description="Disordered" evidence="3">
    <location>
        <begin position="113"/>
        <end position="135"/>
    </location>
</feature>
<dbReference type="PANTHER" id="PTHR15346">
    <property type="entry name" value="DYNACTIN SUBUNIT"/>
    <property type="match status" value="1"/>
</dbReference>
<feature type="region of interest" description="Disordered" evidence="3">
    <location>
        <begin position="1"/>
        <end position="26"/>
    </location>
</feature>
<keyword evidence="2" id="KW-0963">Cytoplasm</keyword>
<feature type="region of interest" description="Disordered" evidence="3">
    <location>
        <begin position="169"/>
        <end position="198"/>
    </location>
</feature>
<gene>
    <name evidence="4" type="ORF">EAH_00013190</name>
</gene>
<comment type="subcellular location">
    <subcellularLocation>
        <location evidence="1">Cytoplasm</location>
    </subcellularLocation>
</comment>
<evidence type="ECO:0000313" key="5">
    <source>
        <dbReference type="Proteomes" id="UP000018050"/>
    </source>
</evidence>
<dbReference type="VEuPathDB" id="ToxoDB:EAH_00013190"/>
<reference evidence="4" key="2">
    <citation type="submission" date="2013-10" db="EMBL/GenBank/DDBJ databases">
        <authorList>
            <person name="Aslett M."/>
        </authorList>
    </citation>
    <scope>NUCLEOTIDE SEQUENCE</scope>
    <source>
        <strain evidence="4">Houghton</strain>
    </source>
</reference>
<dbReference type="GO" id="GO:0005869">
    <property type="term" value="C:dynactin complex"/>
    <property type="evidence" value="ECO:0007669"/>
    <property type="project" value="InterPro"/>
</dbReference>
<dbReference type="GeneID" id="25269389"/>
<evidence type="ECO:0000256" key="2">
    <source>
        <dbReference type="ARBA" id="ARBA00022490"/>
    </source>
</evidence>
<proteinExistence type="predicted"/>
<evidence type="ECO:0000256" key="3">
    <source>
        <dbReference type="SAM" id="MobiDB-lite"/>
    </source>
</evidence>
<evidence type="ECO:0000256" key="1">
    <source>
        <dbReference type="ARBA" id="ARBA00004496"/>
    </source>
</evidence>
<dbReference type="Proteomes" id="UP000018050">
    <property type="component" value="Unassembled WGS sequence"/>
</dbReference>
<sequence length="552" mass="60165">MDNASPDPSKGAGLLIDASGTGGKEVYEYTPDPGSLFIHDGSSQEGFDRDAYRLTRGVKEIDDSEVSPSTAYEFFRGKTYKSTAFRNGFSPRRGWGPTDSGPLEVRGQRMLHAAPKSSRAGEMGSMDSAVRGLPESSFETPIGRLKRLQGEVEEMLEFVSSFLVEERAPASERSEGQSVGQQEAASEGSRDTKHLGTHHVHYHTRRLPPAAQEALLFGRDPISLIEELKKLRMQVTSVLSDERTEALVSQIEPVTGMRSGAALLQEHLAAASAQLRRTLAGEGREASSSSRSAAPRSATASVLATLKKPSHTTAENREEGGQAGRTTSYEVYCVPSLSPIMEQSRITSLERRLAFVENKMGIQKMSLLPHADLVEAVGEMQERMKLLDQQKIESLQKRVQALLLELHALQQRRHELDMAAEGLTVSSGAGGMEPGKGIASGAAPSSDWQRVEELYDICERWKAPAALLPSVLQRLKLLKGIHQEAGGVAVRISVLEKQQEELQAWVRRADEAVTQLQKTVVDSVGWAQKTVAQMQQRLAAVAVEPPPTATDV</sequence>
<organism evidence="4 5">
    <name type="scientific">Eimeria acervulina</name>
    <name type="common">Coccidian parasite</name>
    <dbReference type="NCBI Taxonomy" id="5801"/>
    <lineage>
        <taxon>Eukaryota</taxon>
        <taxon>Sar</taxon>
        <taxon>Alveolata</taxon>
        <taxon>Apicomplexa</taxon>
        <taxon>Conoidasida</taxon>
        <taxon>Coccidia</taxon>
        <taxon>Eucoccidiorida</taxon>
        <taxon>Eimeriorina</taxon>
        <taxon>Eimeriidae</taxon>
        <taxon>Eimeria</taxon>
    </lineage>
</organism>
<protein>
    <recommendedName>
        <fullName evidence="6">GE19232, related</fullName>
    </recommendedName>
</protein>
<name>U6GID4_EIMAC</name>
<dbReference type="GO" id="GO:0005737">
    <property type="term" value="C:cytoplasm"/>
    <property type="evidence" value="ECO:0007669"/>
    <property type="project" value="UniProtKB-SubCell"/>
</dbReference>
<dbReference type="OMA" id="YEVYCVP"/>
<feature type="region of interest" description="Disordered" evidence="3">
    <location>
        <begin position="279"/>
        <end position="324"/>
    </location>
</feature>
<evidence type="ECO:0000313" key="4">
    <source>
        <dbReference type="EMBL" id="CDI80001.1"/>
    </source>
</evidence>